<keyword evidence="2" id="KW-1185">Reference proteome</keyword>
<reference evidence="1 2" key="1">
    <citation type="submission" date="2018-03" db="EMBL/GenBank/DDBJ databases">
        <title>Genomic Encyclopedia of Archaeal and Bacterial Type Strains, Phase II (KMG-II): from individual species to whole genera.</title>
        <authorList>
            <person name="Goeker M."/>
        </authorList>
    </citation>
    <scope>NUCLEOTIDE SEQUENCE [LARGE SCALE GENOMIC DNA]</scope>
    <source>
        <strain evidence="1 2">DSM 19711</strain>
    </source>
</reference>
<proteinExistence type="predicted"/>
<sequence length="117" mass="11933">MSTSDTGAAQPVTVESLADDVAAAVLTVPGVVRLHAGVLGELGTYLPGRRVGGVRVSEDVLAGRAPLEVHVVVVPGVPVRLTARDVHARVAQELALHGTTADVLVHVEDVAPAEPAL</sequence>
<organism evidence="1 2">
    <name type="scientific">Kineococcus rhizosphaerae</name>
    <dbReference type="NCBI Taxonomy" id="559628"/>
    <lineage>
        <taxon>Bacteria</taxon>
        <taxon>Bacillati</taxon>
        <taxon>Actinomycetota</taxon>
        <taxon>Actinomycetes</taxon>
        <taxon>Kineosporiales</taxon>
        <taxon>Kineosporiaceae</taxon>
        <taxon>Kineococcus</taxon>
    </lineage>
</organism>
<dbReference type="AlphaFoldDB" id="A0A2T0R136"/>
<evidence type="ECO:0000313" key="1">
    <source>
        <dbReference type="EMBL" id="PRY13035.1"/>
    </source>
</evidence>
<dbReference type="EMBL" id="PVZF01000009">
    <property type="protein sequence ID" value="PRY13035.1"/>
    <property type="molecule type" value="Genomic_DNA"/>
</dbReference>
<protein>
    <submittedName>
        <fullName evidence="1">Cell envelope-related Asp23 family protein</fullName>
    </submittedName>
</protein>
<dbReference type="Proteomes" id="UP000238083">
    <property type="component" value="Unassembled WGS sequence"/>
</dbReference>
<dbReference type="RefSeq" id="WP_106212986.1">
    <property type="nucleotide sequence ID" value="NZ_PVZF01000009.1"/>
</dbReference>
<evidence type="ECO:0000313" key="2">
    <source>
        <dbReference type="Proteomes" id="UP000238083"/>
    </source>
</evidence>
<dbReference type="OrthoDB" id="5195799at2"/>
<accession>A0A2T0R136</accession>
<comment type="caution">
    <text evidence="1">The sequence shown here is derived from an EMBL/GenBank/DDBJ whole genome shotgun (WGS) entry which is preliminary data.</text>
</comment>
<gene>
    <name evidence="1" type="ORF">CLV37_109226</name>
</gene>
<name>A0A2T0R136_9ACTN</name>